<feature type="domain" description="Phospholipase/carboxylesterase/thioesterase" evidence="1">
    <location>
        <begin position="22"/>
        <end position="210"/>
    </location>
</feature>
<dbReference type="GO" id="GO:0016787">
    <property type="term" value="F:hydrolase activity"/>
    <property type="evidence" value="ECO:0007669"/>
    <property type="project" value="InterPro"/>
</dbReference>
<dbReference type="Proteomes" id="UP000184513">
    <property type="component" value="Unassembled WGS sequence"/>
</dbReference>
<evidence type="ECO:0000313" key="3">
    <source>
        <dbReference type="Proteomes" id="UP000184513"/>
    </source>
</evidence>
<dbReference type="RefSeq" id="WP_084097368.1">
    <property type="nucleotide sequence ID" value="NZ_FRCY01000010.1"/>
</dbReference>
<keyword evidence="3" id="KW-1185">Reference proteome</keyword>
<dbReference type="OrthoDB" id="595091at2"/>
<evidence type="ECO:0000259" key="1">
    <source>
        <dbReference type="Pfam" id="PF02230"/>
    </source>
</evidence>
<dbReference type="EMBL" id="FRCY01000010">
    <property type="protein sequence ID" value="SHN20130.1"/>
    <property type="molecule type" value="Genomic_DNA"/>
</dbReference>
<dbReference type="InterPro" id="IPR003140">
    <property type="entry name" value="PLipase/COase/thioEstase"/>
</dbReference>
<dbReference type="Pfam" id="PF02230">
    <property type="entry name" value="Abhydrolase_2"/>
    <property type="match status" value="1"/>
</dbReference>
<sequence length="215" mass="24360">MIRRTVYYEQQHSYHLSHQPSGQESCLWLVFHGYGQLGNFFLRKFSPLFDPNTLIVAPEGLNRFYLQGFSGRVGANWMTKHEREVDMANANSYLNALMKNLHQQLPQLQSIHVLGFSQGAATMSRWICQAELDLDKVVFWGGAPAHDLDPALLRNTLANSRVIAAMGEDDAFLKSQNFKEQINQFTAAGLTHLQIKPYPGGHELDPGLLKEIFLM</sequence>
<dbReference type="InterPro" id="IPR029058">
    <property type="entry name" value="AB_hydrolase_fold"/>
</dbReference>
<dbReference type="AlphaFoldDB" id="A0A1M7PRW5"/>
<dbReference type="STRING" id="388280.SAMN04488057_11071"/>
<name>A0A1M7PRW5_9BACT</name>
<reference evidence="2 3" key="1">
    <citation type="submission" date="2016-11" db="EMBL/GenBank/DDBJ databases">
        <authorList>
            <person name="Jaros S."/>
            <person name="Januszkiewicz K."/>
            <person name="Wedrychowicz H."/>
        </authorList>
    </citation>
    <scope>NUCLEOTIDE SEQUENCE [LARGE SCALE GENOMIC DNA]</scope>
    <source>
        <strain evidence="2 3">CGMCC 1.6102</strain>
    </source>
</reference>
<protein>
    <submittedName>
        <fullName evidence="2">Predicted esterase</fullName>
    </submittedName>
</protein>
<proteinExistence type="predicted"/>
<dbReference type="Gene3D" id="3.40.50.1820">
    <property type="entry name" value="alpha/beta hydrolase"/>
    <property type="match status" value="1"/>
</dbReference>
<organism evidence="2 3">
    <name type="scientific">Cyclobacterium lianum</name>
    <dbReference type="NCBI Taxonomy" id="388280"/>
    <lineage>
        <taxon>Bacteria</taxon>
        <taxon>Pseudomonadati</taxon>
        <taxon>Bacteroidota</taxon>
        <taxon>Cytophagia</taxon>
        <taxon>Cytophagales</taxon>
        <taxon>Cyclobacteriaceae</taxon>
        <taxon>Cyclobacterium</taxon>
    </lineage>
</organism>
<accession>A0A1M7PRW5</accession>
<dbReference type="SUPFAM" id="SSF53474">
    <property type="entry name" value="alpha/beta-Hydrolases"/>
    <property type="match status" value="1"/>
</dbReference>
<gene>
    <name evidence="2" type="ORF">SAMN04488057_11071</name>
</gene>
<evidence type="ECO:0000313" key="2">
    <source>
        <dbReference type="EMBL" id="SHN20130.1"/>
    </source>
</evidence>